<feature type="compositionally biased region" description="Basic and acidic residues" evidence="1">
    <location>
        <begin position="181"/>
        <end position="203"/>
    </location>
</feature>
<proteinExistence type="predicted"/>
<dbReference type="OrthoDB" id="5560686at2759"/>
<gene>
    <name evidence="3" type="ORF">HOLleu_44183</name>
</gene>
<dbReference type="GO" id="GO:0032259">
    <property type="term" value="P:methylation"/>
    <property type="evidence" value="ECO:0007669"/>
    <property type="project" value="UniProtKB-KW"/>
</dbReference>
<dbReference type="InterPro" id="IPR001214">
    <property type="entry name" value="SET_dom"/>
</dbReference>
<dbReference type="SMART" id="SM00317">
    <property type="entry name" value="SET"/>
    <property type="match status" value="1"/>
</dbReference>
<dbReference type="PANTHER" id="PTHR46167">
    <property type="entry name" value="N-LYSINE METHYLTRANSFERASE KMT5A"/>
    <property type="match status" value="1"/>
</dbReference>
<organism evidence="3 4">
    <name type="scientific">Holothuria leucospilota</name>
    <name type="common">Black long sea cucumber</name>
    <name type="synonym">Mertensiothuria leucospilota</name>
    <dbReference type="NCBI Taxonomy" id="206669"/>
    <lineage>
        <taxon>Eukaryota</taxon>
        <taxon>Metazoa</taxon>
        <taxon>Echinodermata</taxon>
        <taxon>Eleutherozoa</taxon>
        <taxon>Echinozoa</taxon>
        <taxon>Holothuroidea</taxon>
        <taxon>Aspidochirotacea</taxon>
        <taxon>Aspidochirotida</taxon>
        <taxon>Holothuriidae</taxon>
        <taxon>Holothuria</taxon>
    </lineage>
</organism>
<evidence type="ECO:0000256" key="1">
    <source>
        <dbReference type="SAM" id="MobiDB-lite"/>
    </source>
</evidence>
<sequence>MFSFTGRGVVAKTTFERGEFLLQYSGSLKSAEEANTLEDVSSSGFRYFFNTRKRNYGSDATAGPTSGPTLGRLVNHGDRHEVNCKMKVVEVNNAPTLCLFAIKDILVGQELLYDYGISDLPWKSKVLTKAGSTELERPSVTVNANVANEEVSTDLNSLTPINSRNKFSSTNAKSSVADAVNPDKTEKDGNKSTDSKLADKDPTNEAISSDLEETLQIVRPI</sequence>
<dbReference type="GO" id="GO:0042799">
    <property type="term" value="F:histone H4K20 methyltransferase activity"/>
    <property type="evidence" value="ECO:0007669"/>
    <property type="project" value="TreeGrafter"/>
</dbReference>
<dbReference type="SUPFAM" id="SSF82199">
    <property type="entry name" value="SET domain"/>
    <property type="match status" value="1"/>
</dbReference>
<feature type="domain" description="SET" evidence="2">
    <location>
        <begin position="1"/>
        <end position="116"/>
    </location>
</feature>
<evidence type="ECO:0000313" key="4">
    <source>
        <dbReference type="Proteomes" id="UP001152320"/>
    </source>
</evidence>
<dbReference type="InterPro" id="IPR051760">
    <property type="entry name" value="KMT5A"/>
</dbReference>
<dbReference type="GO" id="GO:0043516">
    <property type="term" value="P:regulation of DNA damage response, signal transduction by p53 class mediator"/>
    <property type="evidence" value="ECO:0007669"/>
    <property type="project" value="TreeGrafter"/>
</dbReference>
<dbReference type="GO" id="GO:0005634">
    <property type="term" value="C:nucleus"/>
    <property type="evidence" value="ECO:0007669"/>
    <property type="project" value="TreeGrafter"/>
</dbReference>
<dbReference type="AlphaFoldDB" id="A0A9Q0Y908"/>
<dbReference type="Proteomes" id="UP001152320">
    <property type="component" value="Unassembled WGS sequence"/>
</dbReference>
<reference evidence="3" key="1">
    <citation type="submission" date="2021-10" db="EMBL/GenBank/DDBJ databases">
        <title>Tropical sea cucumber genome reveals ecological adaptation and Cuvierian tubules defense mechanism.</title>
        <authorList>
            <person name="Chen T."/>
        </authorList>
    </citation>
    <scope>NUCLEOTIDE SEQUENCE</scope>
    <source>
        <strain evidence="3">Nanhai2018</strain>
        <tissue evidence="3">Muscle</tissue>
    </source>
</reference>
<keyword evidence="4" id="KW-1185">Reference proteome</keyword>
<feature type="compositionally biased region" description="Polar residues" evidence="1">
    <location>
        <begin position="157"/>
        <end position="174"/>
    </location>
</feature>
<dbReference type="GO" id="GO:0006357">
    <property type="term" value="P:regulation of transcription by RNA polymerase II"/>
    <property type="evidence" value="ECO:0007669"/>
    <property type="project" value="TreeGrafter"/>
</dbReference>
<keyword evidence="3" id="KW-0489">Methyltransferase</keyword>
<protein>
    <submittedName>
        <fullName evidence="3">N-lysine methyltransferase KMT5A-B</fullName>
    </submittedName>
</protein>
<dbReference type="Pfam" id="PF00856">
    <property type="entry name" value="SET"/>
    <property type="match status" value="1"/>
</dbReference>
<dbReference type="EMBL" id="JAIZAY010000693">
    <property type="protein sequence ID" value="KAJ8018043.1"/>
    <property type="molecule type" value="Genomic_DNA"/>
</dbReference>
<dbReference type="PROSITE" id="PS50280">
    <property type="entry name" value="SET"/>
    <property type="match status" value="1"/>
</dbReference>
<dbReference type="GO" id="GO:0005700">
    <property type="term" value="C:polytene chromosome"/>
    <property type="evidence" value="ECO:0007669"/>
    <property type="project" value="TreeGrafter"/>
</dbReference>
<evidence type="ECO:0000313" key="3">
    <source>
        <dbReference type="EMBL" id="KAJ8018043.1"/>
    </source>
</evidence>
<name>A0A9Q0Y908_HOLLE</name>
<evidence type="ECO:0000259" key="2">
    <source>
        <dbReference type="PROSITE" id="PS50280"/>
    </source>
</evidence>
<dbReference type="Gene3D" id="2.170.270.10">
    <property type="entry name" value="SET domain"/>
    <property type="match status" value="1"/>
</dbReference>
<accession>A0A9Q0Y908</accession>
<keyword evidence="3" id="KW-0808">Transferase</keyword>
<dbReference type="PANTHER" id="PTHR46167:SF1">
    <property type="entry name" value="N-LYSINE METHYLTRANSFERASE KMT5A"/>
    <property type="match status" value="1"/>
</dbReference>
<dbReference type="InterPro" id="IPR046341">
    <property type="entry name" value="SET_dom_sf"/>
</dbReference>
<feature type="region of interest" description="Disordered" evidence="1">
    <location>
        <begin position="157"/>
        <end position="221"/>
    </location>
</feature>
<comment type="caution">
    <text evidence="3">The sequence shown here is derived from an EMBL/GenBank/DDBJ whole genome shotgun (WGS) entry which is preliminary data.</text>
</comment>